<dbReference type="EMBL" id="JAHYIQ010000018">
    <property type="protein sequence ID" value="KAK1124423.1"/>
    <property type="molecule type" value="Genomic_DNA"/>
</dbReference>
<organism evidence="1 2">
    <name type="scientific">Melipona bicolor</name>
    <dbReference type="NCBI Taxonomy" id="60889"/>
    <lineage>
        <taxon>Eukaryota</taxon>
        <taxon>Metazoa</taxon>
        <taxon>Ecdysozoa</taxon>
        <taxon>Arthropoda</taxon>
        <taxon>Hexapoda</taxon>
        <taxon>Insecta</taxon>
        <taxon>Pterygota</taxon>
        <taxon>Neoptera</taxon>
        <taxon>Endopterygota</taxon>
        <taxon>Hymenoptera</taxon>
        <taxon>Apocrita</taxon>
        <taxon>Aculeata</taxon>
        <taxon>Apoidea</taxon>
        <taxon>Anthophila</taxon>
        <taxon>Apidae</taxon>
        <taxon>Melipona</taxon>
    </lineage>
</organism>
<evidence type="ECO:0000313" key="2">
    <source>
        <dbReference type="Proteomes" id="UP001177670"/>
    </source>
</evidence>
<protein>
    <recommendedName>
        <fullName evidence="3">RNase H type-1 domain-containing protein</fullName>
    </recommendedName>
</protein>
<dbReference type="Proteomes" id="UP001177670">
    <property type="component" value="Unassembled WGS sequence"/>
</dbReference>
<keyword evidence="2" id="KW-1185">Reference proteome</keyword>
<dbReference type="InterPro" id="IPR012337">
    <property type="entry name" value="RNaseH-like_sf"/>
</dbReference>
<sequence length="198" mass="22621">MNEILEEFCKAYQTQYHIHRPTTDKNRLLVKTLQIFEEHISCILYRNILKSNLNNYITEFEQPVIIENFNLATHPSSAANNIFQDILNNQYREHTIIYTDSSKSTNRPSVGAACIIPKNKLIFTTSLAKLASVYTAAIELTVDYANKDPTKSYLICTDSLSLVQSLKSATLHLRANRYVSNIKKELQQFSVNTTKNSP</sequence>
<dbReference type="GO" id="GO:0003676">
    <property type="term" value="F:nucleic acid binding"/>
    <property type="evidence" value="ECO:0007669"/>
    <property type="project" value="InterPro"/>
</dbReference>
<dbReference type="SUPFAM" id="SSF53098">
    <property type="entry name" value="Ribonuclease H-like"/>
    <property type="match status" value="1"/>
</dbReference>
<dbReference type="Gene3D" id="3.30.420.10">
    <property type="entry name" value="Ribonuclease H-like superfamily/Ribonuclease H"/>
    <property type="match status" value="1"/>
</dbReference>
<evidence type="ECO:0000313" key="1">
    <source>
        <dbReference type="EMBL" id="KAK1124423.1"/>
    </source>
</evidence>
<evidence type="ECO:0008006" key="3">
    <source>
        <dbReference type="Google" id="ProtNLM"/>
    </source>
</evidence>
<comment type="caution">
    <text evidence="1">The sequence shown here is derived from an EMBL/GenBank/DDBJ whole genome shotgun (WGS) entry which is preliminary data.</text>
</comment>
<proteinExistence type="predicted"/>
<dbReference type="InterPro" id="IPR036397">
    <property type="entry name" value="RNaseH_sf"/>
</dbReference>
<accession>A0AA40FS87</accession>
<dbReference type="AlphaFoldDB" id="A0AA40FS87"/>
<gene>
    <name evidence="1" type="ORF">K0M31_006783</name>
</gene>
<reference evidence="1" key="1">
    <citation type="submission" date="2021-10" db="EMBL/GenBank/DDBJ databases">
        <title>Melipona bicolor Genome sequencing and assembly.</title>
        <authorList>
            <person name="Araujo N.S."/>
            <person name="Arias M.C."/>
        </authorList>
    </citation>
    <scope>NUCLEOTIDE SEQUENCE</scope>
    <source>
        <strain evidence="1">USP_2M_L1-L4_2017</strain>
        <tissue evidence="1">Whole body</tissue>
    </source>
</reference>
<name>A0AA40FS87_9HYME</name>